<organism evidence="3 4">
    <name type="scientific">Gordonia malaquae NBRC 108250</name>
    <dbReference type="NCBI Taxonomy" id="1223542"/>
    <lineage>
        <taxon>Bacteria</taxon>
        <taxon>Bacillati</taxon>
        <taxon>Actinomycetota</taxon>
        <taxon>Actinomycetes</taxon>
        <taxon>Mycobacteriales</taxon>
        <taxon>Gordoniaceae</taxon>
        <taxon>Gordonia</taxon>
    </lineage>
</organism>
<evidence type="ECO:0000256" key="2">
    <source>
        <dbReference type="ARBA" id="ARBA00023204"/>
    </source>
</evidence>
<protein>
    <recommendedName>
        <fullName evidence="5">3-methyladenine DNA glycosylase</fullName>
    </recommendedName>
</protein>
<dbReference type="InterPro" id="IPR011257">
    <property type="entry name" value="DNA_glycosylase"/>
</dbReference>
<evidence type="ECO:0000313" key="4">
    <source>
        <dbReference type="Proteomes" id="UP000035009"/>
    </source>
</evidence>
<keyword evidence="4" id="KW-1185">Reference proteome</keyword>
<accession>M3VGM6</accession>
<dbReference type="GO" id="GO:0008725">
    <property type="term" value="F:DNA-3-methyladenine glycosylase activity"/>
    <property type="evidence" value="ECO:0007669"/>
    <property type="project" value="TreeGrafter"/>
</dbReference>
<dbReference type="eggNOG" id="COG0122">
    <property type="taxonomic scope" value="Bacteria"/>
</dbReference>
<name>M3VGM6_GORML</name>
<dbReference type="SUPFAM" id="SSF48150">
    <property type="entry name" value="DNA-glycosylase"/>
    <property type="match status" value="1"/>
</dbReference>
<keyword evidence="2" id="KW-0234">DNA repair</keyword>
<dbReference type="OrthoDB" id="5501430at2"/>
<sequence>MTGERMWTVDEPYDLDAILGVHRRGAHDPAYRRAPDGSIWRAVHTPDGPGTLTVVSHGGSMTARAWGPGAEWLLEAAPDMVGVNDQPDDLTPVDPVVRRLVSGAPGLRIGRSGRVWEALVGNVMEQKVVGSEAYRGWRYLLRRYGVPAPGPVPPDMRVPPPRSVWRDITEVDWHRSGLEPVRMRTIRAAAAVDVERHADALTALRGIGPWTAAHTRIRALGDPDAVPVGDYHTPSIVGTTLIGERIDDARMLELLEPYRGQRYRVVRLCEVTGTAPERRGARMSVRDYRDI</sequence>
<dbReference type="GO" id="GO:0006285">
    <property type="term" value="P:base-excision repair, AP site formation"/>
    <property type="evidence" value="ECO:0007669"/>
    <property type="project" value="TreeGrafter"/>
</dbReference>
<reference evidence="3 4" key="1">
    <citation type="submission" date="2013-02" db="EMBL/GenBank/DDBJ databases">
        <title>Whole genome shotgun sequence of Gordonia malaquae NBRC 108250.</title>
        <authorList>
            <person name="Yoshida I."/>
            <person name="Hosoyama A."/>
            <person name="Tsuchikane K."/>
            <person name="Ando Y."/>
            <person name="Baba S."/>
            <person name="Ohji S."/>
            <person name="Hamada M."/>
            <person name="Tamura T."/>
            <person name="Yamazoe A."/>
            <person name="Yamazaki S."/>
            <person name="Fujita N."/>
        </authorList>
    </citation>
    <scope>NUCLEOTIDE SEQUENCE [LARGE SCALE GENOMIC DNA]</scope>
    <source>
        <strain evidence="3 4">NBRC 108250</strain>
    </source>
</reference>
<dbReference type="GO" id="GO:0032131">
    <property type="term" value="F:alkylated DNA binding"/>
    <property type="evidence" value="ECO:0007669"/>
    <property type="project" value="TreeGrafter"/>
</dbReference>
<dbReference type="STRING" id="410332.SAMN04488550_0727"/>
<dbReference type="Gene3D" id="1.10.340.30">
    <property type="entry name" value="Hypothetical protein, domain 2"/>
    <property type="match status" value="1"/>
</dbReference>
<dbReference type="PANTHER" id="PTHR43003:SF6">
    <property type="entry name" value="DNA GLYCOSYLASE"/>
    <property type="match status" value="1"/>
</dbReference>
<dbReference type="GO" id="GO:0005737">
    <property type="term" value="C:cytoplasm"/>
    <property type="evidence" value="ECO:0007669"/>
    <property type="project" value="TreeGrafter"/>
</dbReference>
<dbReference type="GO" id="GO:0006307">
    <property type="term" value="P:DNA alkylation repair"/>
    <property type="evidence" value="ECO:0007669"/>
    <property type="project" value="TreeGrafter"/>
</dbReference>
<dbReference type="Proteomes" id="UP000035009">
    <property type="component" value="Unassembled WGS sequence"/>
</dbReference>
<proteinExistence type="predicted"/>
<evidence type="ECO:0000313" key="3">
    <source>
        <dbReference type="EMBL" id="GAC81049.1"/>
    </source>
</evidence>
<dbReference type="AlphaFoldDB" id="M3VGM6"/>
<gene>
    <name evidence="3" type="ORF">GM1_026_00170</name>
</gene>
<dbReference type="GO" id="GO:0032993">
    <property type="term" value="C:protein-DNA complex"/>
    <property type="evidence" value="ECO:0007669"/>
    <property type="project" value="TreeGrafter"/>
</dbReference>
<dbReference type="InterPro" id="IPR051912">
    <property type="entry name" value="Alkylbase_DNA_Glycosylase/TA"/>
</dbReference>
<evidence type="ECO:0000256" key="1">
    <source>
        <dbReference type="ARBA" id="ARBA00022763"/>
    </source>
</evidence>
<evidence type="ECO:0008006" key="5">
    <source>
        <dbReference type="Google" id="ProtNLM"/>
    </source>
</evidence>
<dbReference type="GO" id="GO:0043916">
    <property type="term" value="F:DNA-7-methylguanine glycosylase activity"/>
    <property type="evidence" value="ECO:0007669"/>
    <property type="project" value="TreeGrafter"/>
</dbReference>
<dbReference type="EMBL" id="BAOP01000026">
    <property type="protein sequence ID" value="GAC81049.1"/>
    <property type="molecule type" value="Genomic_DNA"/>
</dbReference>
<comment type="caution">
    <text evidence="3">The sequence shown here is derived from an EMBL/GenBank/DDBJ whole genome shotgun (WGS) entry which is preliminary data.</text>
</comment>
<dbReference type="RefSeq" id="WP_008380514.1">
    <property type="nucleotide sequence ID" value="NZ_BAOP01000026.1"/>
</dbReference>
<keyword evidence="1" id="KW-0227">DNA damage</keyword>
<dbReference type="PANTHER" id="PTHR43003">
    <property type="entry name" value="DNA-3-METHYLADENINE GLYCOSYLASE"/>
    <property type="match status" value="1"/>
</dbReference>